<evidence type="ECO:0000313" key="1">
    <source>
        <dbReference type="EMBL" id="GFD50380.1"/>
    </source>
</evidence>
<gene>
    <name evidence="1" type="ORF">Tci_922349</name>
</gene>
<name>A0A699WVR6_TANCI</name>
<accession>A0A699WVR6</accession>
<sequence>SAAATEQPSQERNEEWLNVMVDTTDEEMVDVTSDLRFASSGYPNVIVSLSVKKEKEITPPNSQDVPMTTPVDA</sequence>
<dbReference type="AlphaFoldDB" id="A0A699WVR6"/>
<organism evidence="1">
    <name type="scientific">Tanacetum cinerariifolium</name>
    <name type="common">Dalmatian daisy</name>
    <name type="synonym">Chrysanthemum cinerariifolium</name>
    <dbReference type="NCBI Taxonomy" id="118510"/>
    <lineage>
        <taxon>Eukaryota</taxon>
        <taxon>Viridiplantae</taxon>
        <taxon>Streptophyta</taxon>
        <taxon>Embryophyta</taxon>
        <taxon>Tracheophyta</taxon>
        <taxon>Spermatophyta</taxon>
        <taxon>Magnoliopsida</taxon>
        <taxon>eudicotyledons</taxon>
        <taxon>Gunneridae</taxon>
        <taxon>Pentapetalae</taxon>
        <taxon>asterids</taxon>
        <taxon>campanulids</taxon>
        <taxon>Asterales</taxon>
        <taxon>Asteraceae</taxon>
        <taxon>Asteroideae</taxon>
        <taxon>Anthemideae</taxon>
        <taxon>Anthemidinae</taxon>
        <taxon>Tanacetum</taxon>
    </lineage>
</organism>
<comment type="caution">
    <text evidence="1">The sequence shown here is derived from an EMBL/GenBank/DDBJ whole genome shotgun (WGS) entry which is preliminary data.</text>
</comment>
<reference evidence="1" key="1">
    <citation type="journal article" date="2019" name="Sci. Rep.">
        <title>Draft genome of Tanacetum cinerariifolium, the natural source of mosquito coil.</title>
        <authorList>
            <person name="Yamashiro T."/>
            <person name="Shiraishi A."/>
            <person name="Satake H."/>
            <person name="Nakayama K."/>
        </authorList>
    </citation>
    <scope>NUCLEOTIDE SEQUENCE</scope>
</reference>
<feature type="non-terminal residue" evidence="1">
    <location>
        <position position="1"/>
    </location>
</feature>
<proteinExistence type="predicted"/>
<protein>
    <submittedName>
        <fullName evidence="1">Uncharacterized protein</fullName>
    </submittedName>
</protein>
<dbReference type="EMBL" id="BKCJ011756627">
    <property type="protein sequence ID" value="GFD50380.1"/>
    <property type="molecule type" value="Genomic_DNA"/>
</dbReference>